<dbReference type="InterPro" id="IPR013187">
    <property type="entry name" value="F-box-assoc_dom_typ3"/>
</dbReference>
<dbReference type="InterPro" id="IPR036047">
    <property type="entry name" value="F-box-like_dom_sf"/>
</dbReference>
<accession>A0ABM0ZFI4</accession>
<sequence>MFGSLGLNAAMEKRQKQVVASASKSPPREYKKEIPADVFIDIFSRLPVKDVARCRCVSKLWSCLLRRRDFTQLYLKVSSVRPRLLFTFLYKGKRILYSMPQDLDPDQDYPCVYPHYQMHFPKGLGSSDDVCPSILGLICTKSRKPMICNPSTGQYMSLPVATTKRNLSRPYLGYDPTGKVFKVLTVSDDYVCRVSTLGTGEVTWKRVECSIPHQALHTEVCIDGVLYYLAKRMGYGTRPGYMVVCFDVESERFNFLDVELPILGSALINYEGNLGILLPDSGIIYEGTESFELRVLEDHTDEVKWSNTVYTLPFYWKYAVSHSFLYIAGMTSAGEIVLSTSFLVEPFEVIYFNIVQNTVVRIEITFGIVDKKAPCSRVLTLLNHVENVELMD</sequence>
<dbReference type="NCBIfam" id="TIGR01640">
    <property type="entry name" value="F_box_assoc_1"/>
    <property type="match status" value="1"/>
</dbReference>
<dbReference type="Gene3D" id="1.20.1280.50">
    <property type="match status" value="1"/>
</dbReference>
<dbReference type="SUPFAM" id="SSF81383">
    <property type="entry name" value="F-box domain"/>
    <property type="match status" value="1"/>
</dbReference>
<dbReference type="Pfam" id="PF00646">
    <property type="entry name" value="F-box"/>
    <property type="match status" value="1"/>
</dbReference>
<gene>
    <name evidence="3" type="primary">LOC104790929</name>
</gene>
<evidence type="ECO:0000313" key="2">
    <source>
        <dbReference type="Proteomes" id="UP000694864"/>
    </source>
</evidence>
<evidence type="ECO:0000313" key="3">
    <source>
        <dbReference type="RefSeq" id="XP_010515028.1"/>
    </source>
</evidence>
<dbReference type="SMART" id="SM00256">
    <property type="entry name" value="FBOX"/>
    <property type="match status" value="1"/>
</dbReference>
<dbReference type="Pfam" id="PF08268">
    <property type="entry name" value="FBA_3"/>
    <property type="match status" value="1"/>
</dbReference>
<evidence type="ECO:0000259" key="1">
    <source>
        <dbReference type="PROSITE" id="PS50181"/>
    </source>
</evidence>
<dbReference type="InterPro" id="IPR017451">
    <property type="entry name" value="F-box-assoc_interact_dom"/>
</dbReference>
<dbReference type="PROSITE" id="PS50181">
    <property type="entry name" value="FBOX"/>
    <property type="match status" value="1"/>
</dbReference>
<proteinExistence type="predicted"/>
<name>A0ABM0ZFI4_CAMSA</name>
<organism evidence="2 3">
    <name type="scientific">Camelina sativa</name>
    <name type="common">False flax</name>
    <name type="synonym">Myagrum sativum</name>
    <dbReference type="NCBI Taxonomy" id="90675"/>
    <lineage>
        <taxon>Eukaryota</taxon>
        <taxon>Viridiplantae</taxon>
        <taxon>Streptophyta</taxon>
        <taxon>Embryophyta</taxon>
        <taxon>Tracheophyta</taxon>
        <taxon>Spermatophyta</taxon>
        <taxon>Magnoliopsida</taxon>
        <taxon>eudicotyledons</taxon>
        <taxon>Gunneridae</taxon>
        <taxon>Pentapetalae</taxon>
        <taxon>rosids</taxon>
        <taxon>malvids</taxon>
        <taxon>Brassicales</taxon>
        <taxon>Brassicaceae</taxon>
        <taxon>Camelineae</taxon>
        <taxon>Camelina</taxon>
    </lineage>
</organism>
<dbReference type="PANTHER" id="PTHR31111">
    <property type="entry name" value="BNAA05G37150D PROTEIN-RELATED"/>
    <property type="match status" value="1"/>
</dbReference>
<dbReference type="GeneID" id="104790929"/>
<dbReference type="RefSeq" id="XP_010515028.1">
    <property type="nucleotide sequence ID" value="XM_010516726.2"/>
</dbReference>
<dbReference type="PANTHER" id="PTHR31111:SF94">
    <property type="entry name" value="E3 UBIQUITIN-PROTEIN LIGASE SGIP1"/>
    <property type="match status" value="1"/>
</dbReference>
<reference evidence="2" key="1">
    <citation type="journal article" date="2014" name="Nat. Commun.">
        <title>The emerging biofuel crop Camelina sativa retains a highly undifferentiated hexaploid genome structure.</title>
        <authorList>
            <person name="Kagale S."/>
            <person name="Koh C."/>
            <person name="Nixon J."/>
            <person name="Bollina V."/>
            <person name="Clarke W.E."/>
            <person name="Tuteja R."/>
            <person name="Spillane C."/>
            <person name="Robinson S.J."/>
            <person name="Links M.G."/>
            <person name="Clarke C."/>
            <person name="Higgins E.E."/>
            <person name="Huebert T."/>
            <person name="Sharpe A.G."/>
            <person name="Parkin I.A."/>
        </authorList>
    </citation>
    <scope>NUCLEOTIDE SEQUENCE [LARGE SCALE GENOMIC DNA]</scope>
    <source>
        <strain evidence="2">cv. DH55</strain>
    </source>
</reference>
<dbReference type="Proteomes" id="UP000694864">
    <property type="component" value="Chromosome 6"/>
</dbReference>
<reference evidence="3" key="2">
    <citation type="submission" date="2025-08" db="UniProtKB">
        <authorList>
            <consortium name="RefSeq"/>
        </authorList>
    </citation>
    <scope>IDENTIFICATION</scope>
    <source>
        <tissue evidence="3">Leaf</tissue>
    </source>
</reference>
<dbReference type="InterPro" id="IPR001810">
    <property type="entry name" value="F-box_dom"/>
</dbReference>
<protein>
    <submittedName>
        <fullName evidence="3">F-box protein At3g47030-like</fullName>
    </submittedName>
</protein>
<feature type="domain" description="F-box" evidence="1">
    <location>
        <begin position="28"/>
        <end position="77"/>
    </location>
</feature>
<keyword evidence="2" id="KW-1185">Reference proteome</keyword>